<proteinExistence type="predicted"/>
<feature type="transmembrane region" description="Helical" evidence="1">
    <location>
        <begin position="167"/>
        <end position="193"/>
    </location>
</feature>
<evidence type="ECO:0000313" key="2">
    <source>
        <dbReference type="EMBL" id="MDQ7905796.1"/>
    </source>
</evidence>
<name>A0ABU0ZH36_9ACTN</name>
<sequence>MRLPEAAMTTTNSGPVKVPAHALETAEAPGHMLTTTAARALAVLRVGTGFVFLWAFLDKTFGLGFSTPGERAWINGGSPTNGFLSHVQVGPFQSISHDLAGLWWVDALFMVGMAAVGLALIAGIGLRVSAAAGGLIMLMMWAAEFPPDRYTAAGEASGSTNPFMDYHLVYAIVLVVLALTYAGHTWGLGRIWARLPLVQKNRWMI</sequence>
<keyword evidence="1" id="KW-0472">Membrane</keyword>
<evidence type="ECO:0000256" key="1">
    <source>
        <dbReference type="SAM" id="Phobius"/>
    </source>
</evidence>
<reference evidence="2 3" key="1">
    <citation type="submission" date="2023-08" db="EMBL/GenBank/DDBJ databases">
        <title>Phytohabitans sansha sp. nov., isolated from marine sediment.</title>
        <authorList>
            <person name="Zhao Y."/>
            <person name="Yi K."/>
        </authorList>
    </citation>
    <scope>NUCLEOTIDE SEQUENCE [LARGE SCALE GENOMIC DNA]</scope>
    <source>
        <strain evidence="2 3">ZYX-F-186</strain>
    </source>
</reference>
<feature type="transmembrane region" description="Helical" evidence="1">
    <location>
        <begin position="101"/>
        <end position="121"/>
    </location>
</feature>
<keyword evidence="3" id="KW-1185">Reference proteome</keyword>
<comment type="caution">
    <text evidence="2">The sequence shown here is derived from an EMBL/GenBank/DDBJ whole genome shotgun (WGS) entry which is preliminary data.</text>
</comment>
<evidence type="ECO:0000313" key="3">
    <source>
        <dbReference type="Proteomes" id="UP001230908"/>
    </source>
</evidence>
<gene>
    <name evidence="2" type="ORF">RB614_14850</name>
</gene>
<keyword evidence="1" id="KW-0812">Transmembrane</keyword>
<accession>A0ABU0ZH36</accession>
<dbReference type="EMBL" id="JAVHUY010000012">
    <property type="protein sequence ID" value="MDQ7905796.1"/>
    <property type="molecule type" value="Genomic_DNA"/>
</dbReference>
<dbReference type="Proteomes" id="UP001230908">
    <property type="component" value="Unassembled WGS sequence"/>
</dbReference>
<evidence type="ECO:0008006" key="4">
    <source>
        <dbReference type="Google" id="ProtNLM"/>
    </source>
</evidence>
<keyword evidence="1" id="KW-1133">Transmembrane helix</keyword>
<organism evidence="2 3">
    <name type="scientific">Phytohabitans maris</name>
    <dbReference type="NCBI Taxonomy" id="3071409"/>
    <lineage>
        <taxon>Bacteria</taxon>
        <taxon>Bacillati</taxon>
        <taxon>Actinomycetota</taxon>
        <taxon>Actinomycetes</taxon>
        <taxon>Micromonosporales</taxon>
        <taxon>Micromonosporaceae</taxon>
    </lineage>
</organism>
<protein>
    <recommendedName>
        <fullName evidence="4">Thiosulfate dehydrogenase [quinone] large subunit</fullName>
    </recommendedName>
</protein>
<feature type="transmembrane region" description="Helical" evidence="1">
    <location>
        <begin position="128"/>
        <end position="147"/>
    </location>
</feature>
<feature type="transmembrane region" description="Helical" evidence="1">
    <location>
        <begin position="40"/>
        <end position="57"/>
    </location>
</feature>